<feature type="domain" description="F-box/LRR-repeat protein 15-like leucin rich repeat" evidence="3">
    <location>
        <begin position="332"/>
        <end position="503"/>
    </location>
</feature>
<dbReference type="FunFam" id="1.20.1280.50:FF:000023">
    <property type="entry name" value="F-box/LRR-repeat protein 4"/>
    <property type="match status" value="1"/>
</dbReference>
<keyword evidence="1" id="KW-0812">Transmembrane</keyword>
<dbReference type="InterPro" id="IPR001810">
    <property type="entry name" value="F-box_dom"/>
</dbReference>
<evidence type="ECO:0000256" key="1">
    <source>
        <dbReference type="SAM" id="Phobius"/>
    </source>
</evidence>
<dbReference type="SUPFAM" id="SSF81383">
    <property type="entry name" value="F-box domain"/>
    <property type="match status" value="1"/>
</dbReference>
<dbReference type="InterPro" id="IPR057207">
    <property type="entry name" value="FBXL15_LRR"/>
</dbReference>
<keyword evidence="1" id="KW-1133">Transmembrane helix</keyword>
<proteinExistence type="predicted"/>
<dbReference type="SMART" id="SM00367">
    <property type="entry name" value="LRR_CC"/>
    <property type="match status" value="6"/>
</dbReference>
<dbReference type="GO" id="GO:0031146">
    <property type="term" value="P:SCF-dependent proteasomal ubiquitin-dependent protein catabolic process"/>
    <property type="evidence" value="ECO:0000318"/>
    <property type="project" value="GO_Central"/>
</dbReference>
<evidence type="ECO:0000259" key="2">
    <source>
        <dbReference type="Pfam" id="PF12937"/>
    </source>
</evidence>
<dbReference type="Pfam" id="PF12937">
    <property type="entry name" value="F-box-like"/>
    <property type="match status" value="1"/>
</dbReference>
<dbReference type="InterPro" id="IPR001611">
    <property type="entry name" value="Leu-rich_rpt"/>
</dbReference>
<dbReference type="GO" id="GO:0019005">
    <property type="term" value="C:SCF ubiquitin ligase complex"/>
    <property type="evidence" value="ECO:0000318"/>
    <property type="project" value="GO_Central"/>
</dbReference>
<dbReference type="eggNOG" id="KOG1947">
    <property type="taxonomic scope" value="Eukaryota"/>
</dbReference>
<name>A0A061GS60_THECC</name>
<accession>A0A061GS60</accession>
<dbReference type="CDD" id="cd22159">
    <property type="entry name" value="F-box_AtTIR1-like"/>
    <property type="match status" value="1"/>
</dbReference>
<dbReference type="SUPFAM" id="SSF52047">
    <property type="entry name" value="RNI-like"/>
    <property type="match status" value="1"/>
</dbReference>
<keyword evidence="1" id="KW-0472">Membrane</keyword>
<dbReference type="AlphaFoldDB" id="A0A061GS60"/>
<dbReference type="HOGENOM" id="CLU_016072_4_0_1"/>
<dbReference type="OMA" id="NARLFIP"/>
<dbReference type="Pfam" id="PF25372">
    <property type="entry name" value="DUF7885"/>
    <property type="match status" value="1"/>
</dbReference>
<keyword evidence="5" id="KW-1185">Reference proteome</keyword>
<sequence>MYHFWFPKTKYIITLFFSMLTPLLLSFLSLSTPNDHTRWTQTKACCVLMGQGSSSSASWPGLGAGIGGKSHFCQTGDLTLTLPDECLAWVFGKLGCHDRSNCSLVCKRWRHVDSKSRQRLALVAGSDISPWLPSLFSRFSSISVLSLKCSRKLASIDDDSLARIPTLLPSLKKLKLKGCVDITDNGLRAFSTHRPPLLTKLSFVSCGVGSRGIVSLLLNCPSLKDLTLKRLRKLDAQNTPLLLQDQEEEEHQQSYFSNKLNANSCYSRNKLERLCLKDLHNARLFIPLLCSYAQTLKTLIVCRSSGNWDPVLLESLQTPSSIMEIQVENVQMGDPGLLAISTSCPHLQVLYLSRATDCTDDGLSAIANSCRQLRKLHIDAWSRFGSQAISEAGFLSIATKCPRLQEVVLMGVPITVSSLTVLASSCPVLERMALCNTDSVGDMEMQFIGAKFTALKKLCVKNCAISDSGVKAVGEGCPSLVKLKVKRCRGVTQATVSKLKIKRRCLMVSVDSGSMLLDGDELDLEEEGMVPSALPNTNASGSTSSRTHVICSSRGALLLRSTFENALQLHRRRRSNSNVHNLHVRI</sequence>
<dbReference type="PANTHER" id="PTHR13318">
    <property type="entry name" value="PARTNER OF PAIRED, ISOFORM B-RELATED"/>
    <property type="match status" value="1"/>
</dbReference>
<protein>
    <submittedName>
        <fullName evidence="4">VIER F-box protein 1</fullName>
    </submittedName>
</protein>
<dbReference type="InterPro" id="IPR032675">
    <property type="entry name" value="LRR_dom_sf"/>
</dbReference>
<dbReference type="InParanoid" id="A0A061GS60"/>
<evidence type="ECO:0000313" key="5">
    <source>
        <dbReference type="Proteomes" id="UP000026915"/>
    </source>
</evidence>
<gene>
    <name evidence="4" type="ORF">TCM_039838</name>
</gene>
<evidence type="ECO:0000259" key="3">
    <source>
        <dbReference type="Pfam" id="PF25372"/>
    </source>
</evidence>
<dbReference type="Proteomes" id="UP000026915">
    <property type="component" value="Chromosome 9"/>
</dbReference>
<evidence type="ECO:0000313" key="4">
    <source>
        <dbReference type="EMBL" id="EOY32223.1"/>
    </source>
</evidence>
<dbReference type="Pfam" id="PF13516">
    <property type="entry name" value="LRR_6"/>
    <property type="match status" value="1"/>
</dbReference>
<dbReference type="EMBL" id="CM001887">
    <property type="protein sequence ID" value="EOY32223.1"/>
    <property type="molecule type" value="Genomic_DNA"/>
</dbReference>
<dbReference type="Gramene" id="EOY32223">
    <property type="protein sequence ID" value="EOY32223"/>
    <property type="gene ID" value="TCM_039838"/>
</dbReference>
<feature type="transmembrane region" description="Helical" evidence="1">
    <location>
        <begin position="12"/>
        <end position="30"/>
    </location>
</feature>
<dbReference type="Gene3D" id="3.80.10.10">
    <property type="entry name" value="Ribonuclease Inhibitor"/>
    <property type="match status" value="1"/>
</dbReference>
<dbReference type="InterPro" id="IPR036047">
    <property type="entry name" value="F-box-like_dom_sf"/>
</dbReference>
<dbReference type="InterPro" id="IPR006553">
    <property type="entry name" value="Leu-rich_rpt_Cys-con_subtyp"/>
</dbReference>
<dbReference type="PANTHER" id="PTHR13318:SF131">
    <property type="entry name" value="F-BOX DOMAIN-CONTAINING PROTEIN"/>
    <property type="match status" value="1"/>
</dbReference>
<feature type="domain" description="F-box" evidence="2">
    <location>
        <begin position="81"/>
        <end position="112"/>
    </location>
</feature>
<reference evidence="4 5" key="1">
    <citation type="journal article" date="2013" name="Genome Biol.">
        <title>The genome sequence of the most widely cultivated cacao type and its use to identify candidate genes regulating pod color.</title>
        <authorList>
            <person name="Motamayor J.C."/>
            <person name="Mockaitis K."/>
            <person name="Schmutz J."/>
            <person name="Haiminen N."/>
            <person name="Iii D.L."/>
            <person name="Cornejo O."/>
            <person name="Findley S.D."/>
            <person name="Zheng P."/>
            <person name="Utro F."/>
            <person name="Royaert S."/>
            <person name="Saski C."/>
            <person name="Jenkins J."/>
            <person name="Podicheti R."/>
            <person name="Zhao M."/>
            <person name="Scheffler B.E."/>
            <person name="Stack J.C."/>
            <person name="Feltus F.A."/>
            <person name="Mustiga G.M."/>
            <person name="Amores F."/>
            <person name="Phillips W."/>
            <person name="Marelli J.P."/>
            <person name="May G.D."/>
            <person name="Shapiro H."/>
            <person name="Ma J."/>
            <person name="Bustamante C.D."/>
            <person name="Schnell R.J."/>
            <person name="Main D."/>
            <person name="Gilbert D."/>
            <person name="Parida L."/>
            <person name="Kuhn D.N."/>
        </authorList>
    </citation>
    <scope>NUCLEOTIDE SEQUENCE [LARGE SCALE GENOMIC DNA]</scope>
    <source>
        <strain evidence="5">cv. Matina 1-6</strain>
    </source>
</reference>
<organism evidence="4 5">
    <name type="scientific">Theobroma cacao</name>
    <name type="common">Cacao</name>
    <name type="synonym">Cocoa</name>
    <dbReference type="NCBI Taxonomy" id="3641"/>
    <lineage>
        <taxon>Eukaryota</taxon>
        <taxon>Viridiplantae</taxon>
        <taxon>Streptophyta</taxon>
        <taxon>Embryophyta</taxon>
        <taxon>Tracheophyta</taxon>
        <taxon>Spermatophyta</taxon>
        <taxon>Magnoliopsida</taxon>
        <taxon>eudicotyledons</taxon>
        <taxon>Gunneridae</taxon>
        <taxon>Pentapetalae</taxon>
        <taxon>rosids</taxon>
        <taxon>malvids</taxon>
        <taxon>Malvales</taxon>
        <taxon>Malvaceae</taxon>
        <taxon>Byttnerioideae</taxon>
        <taxon>Theobroma</taxon>
    </lineage>
</organism>